<dbReference type="InterPro" id="IPR029063">
    <property type="entry name" value="SAM-dependent_MTases_sf"/>
</dbReference>
<dbReference type="GO" id="GO:0008757">
    <property type="term" value="F:S-adenosylmethionine-dependent methyltransferase activity"/>
    <property type="evidence" value="ECO:0007669"/>
    <property type="project" value="UniProtKB-ARBA"/>
</dbReference>
<accession>A0AAQ3R232</accession>
<reference evidence="1 2" key="1">
    <citation type="submission" date="2023-11" db="EMBL/GenBank/DDBJ databases">
        <title>An acidophilic fungus is an integral part of prey digestion in a carnivorous sundew plant.</title>
        <authorList>
            <person name="Tsai I.J."/>
        </authorList>
    </citation>
    <scope>NUCLEOTIDE SEQUENCE [LARGE SCALE GENOMIC DNA]</scope>
    <source>
        <strain evidence="1">169a</strain>
    </source>
</reference>
<evidence type="ECO:0000313" key="2">
    <source>
        <dbReference type="Proteomes" id="UP001303373"/>
    </source>
</evidence>
<evidence type="ECO:0000313" key="1">
    <source>
        <dbReference type="EMBL" id="WPG97740.1"/>
    </source>
</evidence>
<dbReference type="PANTHER" id="PTHR14614">
    <property type="entry name" value="HEPATOCELLULAR CARCINOMA-ASSOCIATED ANTIGEN"/>
    <property type="match status" value="1"/>
</dbReference>
<organism evidence="1 2">
    <name type="scientific">Acrodontium crateriforme</name>
    <dbReference type="NCBI Taxonomy" id="150365"/>
    <lineage>
        <taxon>Eukaryota</taxon>
        <taxon>Fungi</taxon>
        <taxon>Dikarya</taxon>
        <taxon>Ascomycota</taxon>
        <taxon>Pezizomycotina</taxon>
        <taxon>Dothideomycetes</taxon>
        <taxon>Dothideomycetidae</taxon>
        <taxon>Mycosphaerellales</taxon>
        <taxon>Teratosphaeriaceae</taxon>
        <taxon>Acrodontium</taxon>
    </lineage>
</organism>
<dbReference type="InterPro" id="IPR019410">
    <property type="entry name" value="Methyltransf_16"/>
</dbReference>
<gene>
    <name evidence="1" type="ORF">R9X50_00052100</name>
</gene>
<dbReference type="Pfam" id="PF10294">
    <property type="entry name" value="Methyltransf_16"/>
    <property type="match status" value="1"/>
</dbReference>
<dbReference type="GO" id="GO:0005829">
    <property type="term" value="C:cytosol"/>
    <property type="evidence" value="ECO:0007669"/>
    <property type="project" value="TreeGrafter"/>
</dbReference>
<dbReference type="PANTHER" id="PTHR14614:SF156">
    <property type="entry name" value="PROTEIN-LYSINE N-METHYLTRANSFERASE EFM2"/>
    <property type="match status" value="1"/>
</dbReference>
<dbReference type="SUPFAM" id="SSF53335">
    <property type="entry name" value="S-adenosyl-L-methionine-dependent methyltransferases"/>
    <property type="match status" value="1"/>
</dbReference>
<name>A0AAQ3R232_9PEZI</name>
<proteinExistence type="predicted"/>
<dbReference type="EMBL" id="CP138580">
    <property type="protein sequence ID" value="WPG97740.1"/>
    <property type="molecule type" value="Genomic_DNA"/>
</dbReference>
<sequence>MSSRTRLSFDVALNSSGDKLNISISDPSDLQADNLALSTWGSADILANVLHRLDLPIAKQELPPTGAPVIELGAGTGLAGLTAAAVWHTDVVLTDLTPILPNIEANVKLNENQLKAHQGTARCGLLDWANPELLTLCQQEGSPNQAPLLASENKAHVILAADTIYSEEHPELLSKAIRAWLAPGTLSRLVLCYPLRVGYLDHIRDLWEQLEGIGLESVDEGREMVDRDAWDGEDTPYEWCIFRWKS</sequence>
<dbReference type="Gene3D" id="3.40.50.150">
    <property type="entry name" value="Vaccinia Virus protein VP39"/>
    <property type="match status" value="1"/>
</dbReference>
<dbReference type="AlphaFoldDB" id="A0AAQ3R232"/>
<protein>
    <submittedName>
        <fullName evidence="1">Uncharacterized protein</fullName>
    </submittedName>
</protein>
<dbReference type="Proteomes" id="UP001303373">
    <property type="component" value="Chromosome 1"/>
</dbReference>
<keyword evidence="2" id="KW-1185">Reference proteome</keyword>